<comment type="function">
    <text evidence="6">Catalyzes the conversion of 7,8-dihydroneopterin to 6-hydroxymethyl-7,8-dihydropterin.</text>
</comment>
<dbReference type="EMBL" id="SGVY01000011">
    <property type="protein sequence ID" value="TFH82676.1"/>
    <property type="molecule type" value="Genomic_DNA"/>
</dbReference>
<dbReference type="RefSeq" id="WP_134843159.1">
    <property type="nucleotide sequence ID" value="NZ_SGVY01000011.1"/>
</dbReference>
<dbReference type="GO" id="GO:0005737">
    <property type="term" value="C:cytoplasm"/>
    <property type="evidence" value="ECO:0007669"/>
    <property type="project" value="TreeGrafter"/>
</dbReference>
<gene>
    <name evidence="8" type="primary">folB</name>
    <name evidence="8" type="ORF">EXN75_05955</name>
</gene>
<dbReference type="GeneID" id="302994840"/>
<dbReference type="NCBIfam" id="TIGR00525">
    <property type="entry name" value="folB"/>
    <property type="match status" value="1"/>
</dbReference>
<dbReference type="OrthoDB" id="9803748at2"/>
<dbReference type="EC" id="4.1.2.25" evidence="6"/>
<dbReference type="PANTHER" id="PTHR42844">
    <property type="entry name" value="DIHYDRONEOPTERIN ALDOLASE 1-RELATED"/>
    <property type="match status" value="1"/>
</dbReference>
<dbReference type="InterPro" id="IPR006157">
    <property type="entry name" value="FolB_dom"/>
</dbReference>
<dbReference type="GO" id="GO:0004150">
    <property type="term" value="F:dihydroneopterin aldolase activity"/>
    <property type="evidence" value="ECO:0007669"/>
    <property type="project" value="UniProtKB-UniRule"/>
</dbReference>
<dbReference type="AlphaFoldDB" id="A0A4Y8VQM3"/>
<dbReference type="InterPro" id="IPR006156">
    <property type="entry name" value="Dihydroneopterin_aldolase"/>
</dbReference>
<evidence type="ECO:0000256" key="4">
    <source>
        <dbReference type="ARBA" id="ARBA00022909"/>
    </source>
</evidence>
<comment type="pathway">
    <text evidence="2 6">Cofactor biosynthesis; tetrahydrofolate biosynthesis; 2-amino-4-hydroxy-6-hydroxymethyl-7,8-dihydropteridine diphosphate from 7,8-dihydroneopterin triphosphate: step 3/4.</text>
</comment>
<dbReference type="SMART" id="SM00905">
    <property type="entry name" value="FolB"/>
    <property type="match status" value="1"/>
</dbReference>
<evidence type="ECO:0000256" key="3">
    <source>
        <dbReference type="ARBA" id="ARBA00005708"/>
    </source>
</evidence>
<dbReference type="Pfam" id="PF02152">
    <property type="entry name" value="FolB"/>
    <property type="match status" value="1"/>
</dbReference>
<dbReference type="PANTHER" id="PTHR42844:SF1">
    <property type="entry name" value="DIHYDRONEOPTERIN ALDOLASE 1-RELATED"/>
    <property type="match status" value="1"/>
</dbReference>
<dbReference type="UniPathway" id="UPA00077">
    <property type="reaction ID" value="UER00154"/>
</dbReference>
<keyword evidence="9" id="KW-1185">Reference proteome</keyword>
<keyword evidence="4 6" id="KW-0289">Folate biosynthesis</keyword>
<dbReference type="Gene3D" id="3.30.1130.10">
    <property type="match status" value="1"/>
</dbReference>
<dbReference type="GO" id="GO:0046654">
    <property type="term" value="P:tetrahydrofolate biosynthetic process"/>
    <property type="evidence" value="ECO:0007669"/>
    <property type="project" value="UniProtKB-UniRule"/>
</dbReference>
<dbReference type="InterPro" id="IPR043133">
    <property type="entry name" value="GTP-CH-I_C/QueF"/>
</dbReference>
<evidence type="ECO:0000256" key="6">
    <source>
        <dbReference type="RuleBase" id="RU362079"/>
    </source>
</evidence>
<comment type="catalytic activity">
    <reaction evidence="1 6">
        <text>7,8-dihydroneopterin = 6-hydroxymethyl-7,8-dihydropterin + glycolaldehyde</text>
        <dbReference type="Rhea" id="RHEA:10540"/>
        <dbReference type="ChEBI" id="CHEBI:17001"/>
        <dbReference type="ChEBI" id="CHEBI:17071"/>
        <dbReference type="ChEBI" id="CHEBI:44841"/>
        <dbReference type="EC" id="4.1.2.25"/>
    </reaction>
</comment>
<comment type="caution">
    <text evidence="8">The sequence shown here is derived from an EMBL/GenBank/DDBJ whole genome shotgun (WGS) entry which is preliminary data.</text>
</comment>
<reference evidence="8 9" key="1">
    <citation type="submission" date="2019-02" db="EMBL/GenBank/DDBJ databases">
        <title>Draft Genome Sequence of the Prevotella sp. BCRC 81118, Isolated from Human Feces.</title>
        <authorList>
            <person name="Huang C.-H."/>
        </authorList>
    </citation>
    <scope>NUCLEOTIDE SEQUENCE [LARGE SCALE GENOMIC DNA]</scope>
    <source>
        <strain evidence="8 9">BCRC 81118</strain>
    </source>
</reference>
<sequence>MNLRQSYILLQDLKFHAFHGVLPQEKKTGNDYLVSLRIKYDVTNALTSDDVNDTLNYAEVYQLVSQEMSVPSQLIERVGGRIGDRLFRRFPTIEEIHLKIIKQNPPMGADCEGAGVEFLFERSLNK</sequence>
<name>A0A4Y8VQM3_9BACT</name>
<dbReference type="SUPFAM" id="SSF55620">
    <property type="entry name" value="Tetrahydrobiopterin biosynthesis enzymes-like"/>
    <property type="match status" value="1"/>
</dbReference>
<evidence type="ECO:0000259" key="7">
    <source>
        <dbReference type="SMART" id="SM00905"/>
    </source>
</evidence>
<dbReference type="GO" id="GO:0046656">
    <property type="term" value="P:folic acid biosynthetic process"/>
    <property type="evidence" value="ECO:0007669"/>
    <property type="project" value="UniProtKB-UniRule"/>
</dbReference>
<keyword evidence="5 6" id="KW-0456">Lyase</keyword>
<feature type="domain" description="Dihydroneopterin aldolase/epimerase" evidence="7">
    <location>
        <begin position="8"/>
        <end position="117"/>
    </location>
</feature>
<dbReference type="Proteomes" id="UP000297872">
    <property type="component" value="Unassembled WGS sequence"/>
</dbReference>
<organism evidence="8 9">
    <name type="scientific">Segatella hominis</name>
    <dbReference type="NCBI Taxonomy" id="2518605"/>
    <lineage>
        <taxon>Bacteria</taxon>
        <taxon>Pseudomonadati</taxon>
        <taxon>Bacteroidota</taxon>
        <taxon>Bacteroidia</taxon>
        <taxon>Bacteroidales</taxon>
        <taxon>Prevotellaceae</taxon>
        <taxon>Segatella</taxon>
    </lineage>
</organism>
<evidence type="ECO:0000313" key="9">
    <source>
        <dbReference type="Proteomes" id="UP000297872"/>
    </source>
</evidence>
<evidence type="ECO:0000256" key="5">
    <source>
        <dbReference type="ARBA" id="ARBA00023239"/>
    </source>
</evidence>
<comment type="similarity">
    <text evidence="3 6">Belongs to the DHNA family.</text>
</comment>
<proteinExistence type="inferred from homology"/>
<dbReference type="NCBIfam" id="TIGR00526">
    <property type="entry name" value="folB_dom"/>
    <property type="match status" value="1"/>
</dbReference>
<evidence type="ECO:0000313" key="8">
    <source>
        <dbReference type="EMBL" id="TFH82676.1"/>
    </source>
</evidence>
<evidence type="ECO:0000256" key="1">
    <source>
        <dbReference type="ARBA" id="ARBA00001353"/>
    </source>
</evidence>
<protein>
    <recommendedName>
        <fullName evidence="6">7,8-dihydroneopterin aldolase</fullName>
        <ecNumber evidence="6">4.1.2.25</ecNumber>
    </recommendedName>
</protein>
<evidence type="ECO:0000256" key="2">
    <source>
        <dbReference type="ARBA" id="ARBA00005013"/>
    </source>
</evidence>
<accession>A0A4Y8VQM3</accession>